<evidence type="ECO:0000313" key="3">
    <source>
        <dbReference type="Proteomes" id="UP000599074"/>
    </source>
</evidence>
<accession>A0A8J3X7C4</accession>
<sequence>MEASAFEVAIAGGVGVVVGGLLTLTGAALQGHHDTVVRRAQQAHEGRLASYRERVDAYDEVLAFFSRTRDEIENVILEDKPWDETISDPGQRARIDALMQVHGTDAFRDLALQWRQVFDQVLFTLARWRWLDDPKNSNADETASVRAQLEKDQARLQAAMDRLEDQARLDVHMTAFQPTVRRVPATGPTRVVGTLMITAAVLLITAPVWTGVLPMMRRTAGAHRDLVAFGLLVAGVVIILGGGLWTRRRAG</sequence>
<feature type="transmembrane region" description="Helical" evidence="1">
    <location>
        <begin position="6"/>
        <end position="29"/>
    </location>
</feature>
<protein>
    <submittedName>
        <fullName evidence="2">Uncharacterized protein</fullName>
    </submittedName>
</protein>
<dbReference type="Proteomes" id="UP000599074">
    <property type="component" value="Unassembled WGS sequence"/>
</dbReference>
<keyword evidence="1" id="KW-1133">Transmembrane helix</keyword>
<proteinExistence type="predicted"/>
<name>A0A8J3X7C4_9ACTN</name>
<keyword evidence="1" id="KW-0472">Membrane</keyword>
<keyword evidence="3" id="KW-1185">Reference proteome</keyword>
<dbReference type="RefSeq" id="WP_168116166.1">
    <property type="nucleotide sequence ID" value="NZ_BOON01000086.1"/>
</dbReference>
<comment type="caution">
    <text evidence="2">The sequence shown here is derived from an EMBL/GenBank/DDBJ whole genome shotgun (WGS) entry which is preliminary data.</text>
</comment>
<dbReference type="AlphaFoldDB" id="A0A8J3X7C4"/>
<evidence type="ECO:0000313" key="2">
    <source>
        <dbReference type="EMBL" id="GII26538.1"/>
    </source>
</evidence>
<reference evidence="2" key="1">
    <citation type="submission" date="2021-01" db="EMBL/GenBank/DDBJ databases">
        <title>Whole genome shotgun sequence of Planosporangium mesophilum NBRC 109066.</title>
        <authorList>
            <person name="Komaki H."/>
            <person name="Tamura T."/>
        </authorList>
    </citation>
    <scope>NUCLEOTIDE SEQUENCE</scope>
    <source>
        <strain evidence="2">NBRC 109066</strain>
    </source>
</reference>
<keyword evidence="1" id="KW-0812">Transmembrane</keyword>
<dbReference type="EMBL" id="BOON01000086">
    <property type="protein sequence ID" value="GII26538.1"/>
    <property type="molecule type" value="Genomic_DNA"/>
</dbReference>
<feature type="transmembrane region" description="Helical" evidence="1">
    <location>
        <begin position="226"/>
        <end position="245"/>
    </location>
</feature>
<evidence type="ECO:0000256" key="1">
    <source>
        <dbReference type="SAM" id="Phobius"/>
    </source>
</evidence>
<gene>
    <name evidence="2" type="ORF">Pme01_61350</name>
</gene>
<feature type="transmembrane region" description="Helical" evidence="1">
    <location>
        <begin position="191"/>
        <end position="214"/>
    </location>
</feature>
<organism evidence="2 3">
    <name type="scientific">Planosporangium mesophilum</name>
    <dbReference type="NCBI Taxonomy" id="689768"/>
    <lineage>
        <taxon>Bacteria</taxon>
        <taxon>Bacillati</taxon>
        <taxon>Actinomycetota</taxon>
        <taxon>Actinomycetes</taxon>
        <taxon>Micromonosporales</taxon>
        <taxon>Micromonosporaceae</taxon>
        <taxon>Planosporangium</taxon>
    </lineage>
</organism>